<feature type="transmembrane region" description="Helical" evidence="7">
    <location>
        <begin position="58"/>
        <end position="80"/>
    </location>
</feature>
<evidence type="ECO:0000256" key="2">
    <source>
        <dbReference type="ARBA" id="ARBA00006679"/>
    </source>
</evidence>
<evidence type="ECO:0000256" key="5">
    <source>
        <dbReference type="ARBA" id="ARBA00022989"/>
    </source>
</evidence>
<gene>
    <name evidence="8" type="ORF">GV64_05715</name>
</gene>
<keyword evidence="6 7" id="KW-0472">Membrane</keyword>
<evidence type="ECO:0000256" key="6">
    <source>
        <dbReference type="ARBA" id="ARBA00023136"/>
    </source>
</evidence>
<name>A0A081K825_9GAMM</name>
<evidence type="ECO:0000256" key="7">
    <source>
        <dbReference type="SAM" id="Phobius"/>
    </source>
</evidence>
<dbReference type="PANTHER" id="PTHR33452:SF19">
    <property type="entry name" value="DOXX FAMILY PROTEIN"/>
    <property type="match status" value="1"/>
</dbReference>
<proteinExistence type="inferred from homology"/>
<comment type="caution">
    <text evidence="8">The sequence shown here is derived from an EMBL/GenBank/DDBJ whole genome shotgun (WGS) entry which is preliminary data.</text>
</comment>
<keyword evidence="3" id="KW-1003">Cell membrane</keyword>
<sequence length="197" mass="21922">MNTIPSLYQKTVDCLHHADGLPLLALRLYLAPIFWIAGTNKLAHFEDIVMWFEHGLALPLPWLMAALATWTEIIGAVLLVAGLGIRLISVPLIITMLVAIFAVHWPHGWQAIADPGSFAPNENAAEAAKRLNGFLGWLKLNHPGRYNYITEFGKPVILNNGIEFAATYLVMLLVLFFQGAGRYVSVDYFVGRKLLKK</sequence>
<feature type="transmembrane region" description="Helical" evidence="7">
    <location>
        <begin position="21"/>
        <end position="38"/>
    </location>
</feature>
<reference evidence="8 9" key="1">
    <citation type="submission" date="2014-06" db="EMBL/GenBank/DDBJ databases">
        <title>Whole Genome Sequences of Three Symbiotic Endozoicomonas Bacteria.</title>
        <authorList>
            <person name="Neave M.J."/>
            <person name="Apprill A."/>
            <person name="Voolstra C.R."/>
        </authorList>
    </citation>
    <scope>NUCLEOTIDE SEQUENCE [LARGE SCALE GENOMIC DNA]</scope>
    <source>
        <strain evidence="8 9">DSM 22380</strain>
    </source>
</reference>
<dbReference type="STRING" id="305900.GV64_05715"/>
<organism evidence="8 9">
    <name type="scientific">Endozoicomonas elysicola</name>
    <dbReference type="NCBI Taxonomy" id="305900"/>
    <lineage>
        <taxon>Bacteria</taxon>
        <taxon>Pseudomonadati</taxon>
        <taxon>Pseudomonadota</taxon>
        <taxon>Gammaproteobacteria</taxon>
        <taxon>Oceanospirillales</taxon>
        <taxon>Endozoicomonadaceae</taxon>
        <taxon>Endozoicomonas</taxon>
    </lineage>
</organism>
<evidence type="ECO:0000313" key="9">
    <source>
        <dbReference type="Proteomes" id="UP000027997"/>
    </source>
</evidence>
<dbReference type="PANTHER" id="PTHR33452">
    <property type="entry name" value="OXIDOREDUCTASE CATD-RELATED"/>
    <property type="match status" value="1"/>
</dbReference>
<evidence type="ECO:0000313" key="8">
    <source>
        <dbReference type="EMBL" id="KEI70301.1"/>
    </source>
</evidence>
<evidence type="ECO:0000256" key="1">
    <source>
        <dbReference type="ARBA" id="ARBA00004651"/>
    </source>
</evidence>
<comment type="similarity">
    <text evidence="2">Belongs to the DoxX family.</text>
</comment>
<keyword evidence="9" id="KW-1185">Reference proteome</keyword>
<accession>A0A081K825</accession>
<evidence type="ECO:0000256" key="3">
    <source>
        <dbReference type="ARBA" id="ARBA00022475"/>
    </source>
</evidence>
<dbReference type="AlphaFoldDB" id="A0A081K825"/>
<keyword evidence="5 7" id="KW-1133">Transmembrane helix</keyword>
<keyword evidence="4 7" id="KW-0812">Transmembrane</keyword>
<dbReference type="RefSeq" id="WP_020581158.1">
    <property type="nucleotide sequence ID" value="NZ_JOJP01000001.1"/>
</dbReference>
<comment type="subcellular location">
    <subcellularLocation>
        <location evidence="1">Cell membrane</location>
        <topology evidence="1">Multi-pass membrane protein</topology>
    </subcellularLocation>
</comment>
<dbReference type="InterPro" id="IPR051907">
    <property type="entry name" value="DoxX-like_oxidoreductase"/>
</dbReference>
<dbReference type="Proteomes" id="UP000027997">
    <property type="component" value="Unassembled WGS sequence"/>
</dbReference>
<protein>
    <submittedName>
        <fullName evidence="8">AraC family transcriptional regulator</fullName>
    </submittedName>
</protein>
<evidence type="ECO:0000256" key="4">
    <source>
        <dbReference type="ARBA" id="ARBA00022692"/>
    </source>
</evidence>
<dbReference type="EMBL" id="JOJP01000001">
    <property type="protein sequence ID" value="KEI70301.1"/>
    <property type="molecule type" value="Genomic_DNA"/>
</dbReference>
<dbReference type="eggNOG" id="COG2259">
    <property type="taxonomic scope" value="Bacteria"/>
</dbReference>
<dbReference type="GO" id="GO:0005886">
    <property type="term" value="C:plasma membrane"/>
    <property type="evidence" value="ECO:0007669"/>
    <property type="project" value="UniProtKB-SubCell"/>
</dbReference>
<feature type="transmembrane region" description="Helical" evidence="7">
    <location>
        <begin position="168"/>
        <end position="190"/>
    </location>
</feature>
<feature type="transmembrane region" description="Helical" evidence="7">
    <location>
        <begin position="87"/>
        <end position="105"/>
    </location>
</feature>
<dbReference type="InterPro" id="IPR032808">
    <property type="entry name" value="DoxX"/>
</dbReference>
<dbReference type="Pfam" id="PF07681">
    <property type="entry name" value="DoxX"/>
    <property type="match status" value="1"/>
</dbReference>